<sequence length="252" mass="29493">MAASTDHPDDEEQEEEQSAAVFLSRSRDTHKYPSHQYSQTQWLHTTLSGLDKKRRTMLDIMQDDGDSFAKRAEMYYKKRPELVEMVEDLHKSYRSLAENYDKLKSAGLPKFLSSSNRTKIVEDSNMEDHVDESLISKEVNNKRMMNCTVELSTLLVREKNSDELKTKVSKLLEDNLREQAELIRRNDEKRQVIKQLSSEINCLKDENVVLKNRLANYDNNNNNNNNNISIKVDMKHNQVLLSKFRKLFCGRF</sequence>
<dbReference type="Proteomes" id="UP001164539">
    <property type="component" value="Chromosome 9"/>
</dbReference>
<accession>A0ACC1XJM1</accession>
<name>A0ACC1XJM1_MELAZ</name>
<evidence type="ECO:0000313" key="2">
    <source>
        <dbReference type="Proteomes" id="UP001164539"/>
    </source>
</evidence>
<evidence type="ECO:0000313" key="1">
    <source>
        <dbReference type="EMBL" id="KAJ4711493.1"/>
    </source>
</evidence>
<proteinExistence type="predicted"/>
<comment type="caution">
    <text evidence="1">The sequence shown here is derived from an EMBL/GenBank/DDBJ whole genome shotgun (WGS) entry which is preliminary data.</text>
</comment>
<reference evidence="1 2" key="1">
    <citation type="journal article" date="2023" name="Science">
        <title>Complex scaffold remodeling in plant triterpene biosynthesis.</title>
        <authorList>
            <person name="De La Pena R."/>
            <person name="Hodgson H."/>
            <person name="Liu J.C."/>
            <person name="Stephenson M.J."/>
            <person name="Martin A.C."/>
            <person name="Owen C."/>
            <person name="Harkess A."/>
            <person name="Leebens-Mack J."/>
            <person name="Jimenez L.E."/>
            <person name="Osbourn A."/>
            <person name="Sattely E.S."/>
        </authorList>
    </citation>
    <scope>NUCLEOTIDE SEQUENCE [LARGE SCALE GENOMIC DNA]</scope>
    <source>
        <strain evidence="2">cv. JPN11</strain>
        <tissue evidence="1">Leaf</tissue>
    </source>
</reference>
<protein>
    <submittedName>
        <fullName evidence="1">Protein NETWORKED 3A-like</fullName>
    </submittedName>
</protein>
<dbReference type="EMBL" id="CM051402">
    <property type="protein sequence ID" value="KAJ4711493.1"/>
    <property type="molecule type" value="Genomic_DNA"/>
</dbReference>
<keyword evidence="2" id="KW-1185">Reference proteome</keyword>
<organism evidence="1 2">
    <name type="scientific">Melia azedarach</name>
    <name type="common">Chinaberry tree</name>
    <dbReference type="NCBI Taxonomy" id="155640"/>
    <lineage>
        <taxon>Eukaryota</taxon>
        <taxon>Viridiplantae</taxon>
        <taxon>Streptophyta</taxon>
        <taxon>Embryophyta</taxon>
        <taxon>Tracheophyta</taxon>
        <taxon>Spermatophyta</taxon>
        <taxon>Magnoliopsida</taxon>
        <taxon>eudicotyledons</taxon>
        <taxon>Gunneridae</taxon>
        <taxon>Pentapetalae</taxon>
        <taxon>rosids</taxon>
        <taxon>malvids</taxon>
        <taxon>Sapindales</taxon>
        <taxon>Meliaceae</taxon>
        <taxon>Melia</taxon>
    </lineage>
</organism>
<gene>
    <name evidence="1" type="ORF">OWV82_017508</name>
</gene>